<protein>
    <submittedName>
        <fullName evidence="3">Uncharacterized protein</fullName>
    </submittedName>
</protein>
<proteinExistence type="predicted"/>
<accession>A0A9K3L3M0</accession>
<keyword evidence="2" id="KW-0812">Transmembrane</keyword>
<organism evidence="3 4">
    <name type="scientific">Nitzschia inconspicua</name>
    <dbReference type="NCBI Taxonomy" id="303405"/>
    <lineage>
        <taxon>Eukaryota</taxon>
        <taxon>Sar</taxon>
        <taxon>Stramenopiles</taxon>
        <taxon>Ochrophyta</taxon>
        <taxon>Bacillariophyta</taxon>
        <taxon>Bacillariophyceae</taxon>
        <taxon>Bacillariophycidae</taxon>
        <taxon>Bacillariales</taxon>
        <taxon>Bacillariaceae</taxon>
        <taxon>Nitzschia</taxon>
    </lineage>
</organism>
<keyword evidence="2" id="KW-1133">Transmembrane helix</keyword>
<reference evidence="3" key="1">
    <citation type="journal article" date="2021" name="Sci. Rep.">
        <title>Diploid genomic architecture of Nitzschia inconspicua, an elite biomass production diatom.</title>
        <authorList>
            <person name="Oliver A."/>
            <person name="Podell S."/>
            <person name="Pinowska A."/>
            <person name="Traller J.C."/>
            <person name="Smith S.R."/>
            <person name="McClure R."/>
            <person name="Beliaev A."/>
            <person name="Bohutskyi P."/>
            <person name="Hill E.A."/>
            <person name="Rabines A."/>
            <person name="Zheng H."/>
            <person name="Allen L.Z."/>
            <person name="Kuo A."/>
            <person name="Grigoriev I.V."/>
            <person name="Allen A.E."/>
            <person name="Hazlebeck D."/>
            <person name="Allen E.E."/>
        </authorList>
    </citation>
    <scope>NUCLEOTIDE SEQUENCE</scope>
    <source>
        <strain evidence="3">Hildebrandi</strain>
    </source>
</reference>
<evidence type="ECO:0000313" key="4">
    <source>
        <dbReference type="Proteomes" id="UP000693970"/>
    </source>
</evidence>
<comment type="caution">
    <text evidence="3">The sequence shown here is derived from an EMBL/GenBank/DDBJ whole genome shotgun (WGS) entry which is preliminary data.</text>
</comment>
<gene>
    <name evidence="3" type="ORF">IV203_004381</name>
</gene>
<reference evidence="3" key="2">
    <citation type="submission" date="2021-04" db="EMBL/GenBank/DDBJ databases">
        <authorList>
            <person name="Podell S."/>
        </authorList>
    </citation>
    <scope>NUCLEOTIDE SEQUENCE</scope>
    <source>
        <strain evidence="3">Hildebrandi</strain>
    </source>
</reference>
<feature type="compositionally biased region" description="Polar residues" evidence="1">
    <location>
        <begin position="91"/>
        <end position="106"/>
    </location>
</feature>
<evidence type="ECO:0000256" key="1">
    <source>
        <dbReference type="SAM" id="MobiDB-lite"/>
    </source>
</evidence>
<feature type="region of interest" description="Disordered" evidence="1">
    <location>
        <begin position="1"/>
        <end position="31"/>
    </location>
</feature>
<feature type="region of interest" description="Disordered" evidence="1">
    <location>
        <begin position="83"/>
        <end position="111"/>
    </location>
</feature>
<dbReference type="Proteomes" id="UP000693970">
    <property type="component" value="Unassembled WGS sequence"/>
</dbReference>
<dbReference type="OrthoDB" id="45827at2759"/>
<keyword evidence="2" id="KW-0472">Membrane</keyword>
<dbReference type="EMBL" id="JAGRRH010000016">
    <property type="protein sequence ID" value="KAG7355025.1"/>
    <property type="molecule type" value="Genomic_DNA"/>
</dbReference>
<dbReference type="AlphaFoldDB" id="A0A9K3L3M0"/>
<name>A0A9K3L3M0_9STRA</name>
<feature type="transmembrane region" description="Helical" evidence="2">
    <location>
        <begin position="39"/>
        <end position="57"/>
    </location>
</feature>
<sequence>MKRRAPNHNGTNTPLGSVVHSKSVGEQKSRPLTSRGNRLVVCLALSMFAASFALLLLQRDIQNVHSRQHQIFLSKDLEATRRGSFERDHTNTASTSKPSTNTTRTHSSSVNPSSAAVASCAICFFGLPRSFQLLVLPSIIQNVLKPNQKSTNRCDIYLHYYKIDSEGKSRSSAGGTIDTQQVWLLTDAVNELNRKRPDDNMDDEVYLSIVSDSEASFRKVRGEQLEKYMTTKGPDGKPLYYPWMAKSYDKHSIENMIKQWHSISQVFHAMEQGATTLNKNYTRVAMMRNDVVYVTPFDIYQVSKTSRDNDANRQVVVPNFARFPINDRMVYGPYDAVKIWATERFDRLESHVRTYDEAGYGLHSERFLNHSIFPAIRELGYTVTTDPELCFFRARADGTAWINDCATRDGAAIGFRNLDRAQRLVEELVGHSCARSKYKQRIVQVDCNGNSTNKIAYSS</sequence>
<keyword evidence="4" id="KW-1185">Reference proteome</keyword>
<evidence type="ECO:0000313" key="3">
    <source>
        <dbReference type="EMBL" id="KAG7355025.1"/>
    </source>
</evidence>
<evidence type="ECO:0000256" key="2">
    <source>
        <dbReference type="SAM" id="Phobius"/>
    </source>
</evidence>